<dbReference type="Pfam" id="PF13411">
    <property type="entry name" value="MerR_1"/>
    <property type="match status" value="1"/>
</dbReference>
<dbReference type="GO" id="GO:0003677">
    <property type="term" value="F:DNA binding"/>
    <property type="evidence" value="ECO:0007669"/>
    <property type="project" value="UniProtKB-KW"/>
</dbReference>
<sequence length="163" mass="18329">MSTESRPTLPPDPLEGVLSAPDSDDGLPEVHLGAGPLFTITELATEFDITPRAIRFYEDMGLLTPARAGRNRVYTQRDRTRLKLTLRGKRLGLSLQDVKQLVDMYDSQSDTVPQLRAFLSVLDQHRRQLRQQLSDIEVTLAEISQHEERCLALLAEAGHPAER</sequence>
<feature type="region of interest" description="Disordered" evidence="2">
    <location>
        <begin position="1"/>
        <end position="28"/>
    </location>
</feature>
<dbReference type="PANTHER" id="PTHR30204:SF58">
    <property type="entry name" value="HTH-TYPE TRANSCRIPTIONAL REGULATOR YFMP"/>
    <property type="match status" value="1"/>
</dbReference>
<keyword evidence="5" id="KW-1185">Reference proteome</keyword>
<evidence type="ECO:0000259" key="3">
    <source>
        <dbReference type="PROSITE" id="PS50937"/>
    </source>
</evidence>
<dbReference type="PANTHER" id="PTHR30204">
    <property type="entry name" value="REDOX-CYCLING DRUG-SENSING TRANSCRIPTIONAL ACTIVATOR SOXR"/>
    <property type="match status" value="1"/>
</dbReference>
<feature type="domain" description="HTH merR-type" evidence="3">
    <location>
        <begin position="37"/>
        <end position="104"/>
    </location>
</feature>
<dbReference type="CDD" id="cd04776">
    <property type="entry name" value="HTH_GnyR"/>
    <property type="match status" value="1"/>
</dbReference>
<evidence type="ECO:0000313" key="5">
    <source>
        <dbReference type="Proteomes" id="UP000574369"/>
    </source>
</evidence>
<gene>
    <name evidence="4" type="ORF">FHS28_004671</name>
</gene>
<dbReference type="InterPro" id="IPR009061">
    <property type="entry name" value="DNA-bd_dom_put_sf"/>
</dbReference>
<dbReference type="InterPro" id="IPR000551">
    <property type="entry name" value="MerR-type_HTH_dom"/>
</dbReference>
<dbReference type="PROSITE" id="PS50937">
    <property type="entry name" value="HTH_MERR_2"/>
    <property type="match status" value="1"/>
</dbReference>
<dbReference type="SUPFAM" id="SSF46955">
    <property type="entry name" value="Putative DNA-binding domain"/>
    <property type="match status" value="1"/>
</dbReference>
<evidence type="ECO:0000256" key="1">
    <source>
        <dbReference type="ARBA" id="ARBA00023125"/>
    </source>
</evidence>
<proteinExistence type="predicted"/>
<name>A0ABR6GYV2_9BURK</name>
<reference evidence="4 5" key="1">
    <citation type="submission" date="2020-08" db="EMBL/GenBank/DDBJ databases">
        <title>Genomic Encyclopedia of Type Strains, Phase III (KMG-III): the genomes of soil and plant-associated and newly described type strains.</title>
        <authorList>
            <person name="Whitman W."/>
        </authorList>
    </citation>
    <scope>NUCLEOTIDE SEQUENCE [LARGE SCALE GENOMIC DNA]</scope>
    <source>
        <strain evidence="4 5">CECT 7247</strain>
    </source>
</reference>
<accession>A0ABR6GYV2</accession>
<protein>
    <submittedName>
        <fullName evidence="4">DNA-binding transcriptional MerR regulator</fullName>
    </submittedName>
</protein>
<dbReference type="EMBL" id="JACHXO010000011">
    <property type="protein sequence ID" value="MBB3197244.1"/>
    <property type="molecule type" value="Genomic_DNA"/>
</dbReference>
<dbReference type="InterPro" id="IPR047057">
    <property type="entry name" value="MerR_fam"/>
</dbReference>
<dbReference type="Gene3D" id="1.10.1660.10">
    <property type="match status" value="1"/>
</dbReference>
<evidence type="ECO:0000256" key="2">
    <source>
        <dbReference type="SAM" id="MobiDB-lite"/>
    </source>
</evidence>
<organism evidence="4 5">
    <name type="scientific">Roseateles terrae</name>
    <dbReference type="NCBI Taxonomy" id="431060"/>
    <lineage>
        <taxon>Bacteria</taxon>
        <taxon>Pseudomonadati</taxon>
        <taxon>Pseudomonadota</taxon>
        <taxon>Betaproteobacteria</taxon>
        <taxon>Burkholderiales</taxon>
        <taxon>Sphaerotilaceae</taxon>
        <taxon>Roseateles</taxon>
    </lineage>
</organism>
<comment type="caution">
    <text evidence="4">The sequence shown here is derived from an EMBL/GenBank/DDBJ whole genome shotgun (WGS) entry which is preliminary data.</text>
</comment>
<dbReference type="Proteomes" id="UP000574369">
    <property type="component" value="Unassembled WGS sequence"/>
</dbReference>
<keyword evidence="1 4" id="KW-0238">DNA-binding</keyword>
<dbReference type="SMART" id="SM00422">
    <property type="entry name" value="HTH_MERR"/>
    <property type="match status" value="1"/>
</dbReference>
<evidence type="ECO:0000313" key="4">
    <source>
        <dbReference type="EMBL" id="MBB3197244.1"/>
    </source>
</evidence>